<evidence type="ECO:0000313" key="8">
    <source>
        <dbReference type="Proteomes" id="UP001157911"/>
    </source>
</evidence>
<dbReference type="InterPro" id="IPR052037">
    <property type="entry name" value="LPS_export_LptA"/>
</dbReference>
<organism evidence="7 8">
    <name type="scientific">Desulfurobacterium pacificum</name>
    <dbReference type="NCBI Taxonomy" id="240166"/>
    <lineage>
        <taxon>Bacteria</taxon>
        <taxon>Pseudomonadati</taxon>
        <taxon>Aquificota</taxon>
        <taxon>Aquificia</taxon>
        <taxon>Desulfurobacteriales</taxon>
        <taxon>Desulfurobacteriaceae</taxon>
        <taxon>Desulfurobacterium</taxon>
    </lineage>
</organism>
<evidence type="ECO:0000259" key="6">
    <source>
        <dbReference type="Pfam" id="PF03968"/>
    </source>
</evidence>
<feature type="domain" description="Organic solvent tolerance-like N-terminal" evidence="6">
    <location>
        <begin position="32"/>
        <end position="133"/>
    </location>
</feature>
<evidence type="ECO:0000256" key="3">
    <source>
        <dbReference type="ARBA" id="ARBA00022764"/>
    </source>
</evidence>
<proteinExistence type="predicted"/>
<dbReference type="Gene3D" id="2.60.450.10">
    <property type="entry name" value="Lipopolysaccharide (LPS) transport protein A like domain"/>
    <property type="match status" value="1"/>
</dbReference>
<dbReference type="Proteomes" id="UP001157911">
    <property type="component" value="Unassembled WGS sequence"/>
</dbReference>
<keyword evidence="3" id="KW-0574">Periplasm</keyword>
<comment type="caution">
    <text evidence="7">The sequence shown here is derived from an EMBL/GenBank/DDBJ whole genome shotgun (WGS) entry which is preliminary data.</text>
</comment>
<dbReference type="Pfam" id="PF03968">
    <property type="entry name" value="LptD_N"/>
    <property type="match status" value="1"/>
</dbReference>
<gene>
    <name evidence="7" type="ORF">SAMN06265339_0412</name>
</gene>
<dbReference type="PANTHER" id="PTHR36504:SF1">
    <property type="entry name" value="LIPOPOLYSACCHARIDE EXPORT SYSTEM PROTEIN LPTA"/>
    <property type="match status" value="1"/>
</dbReference>
<dbReference type="InterPro" id="IPR014340">
    <property type="entry name" value="LptA"/>
</dbReference>
<keyword evidence="8" id="KW-1185">Reference proteome</keyword>
<dbReference type="EMBL" id="FXUB01000001">
    <property type="protein sequence ID" value="SMP06804.1"/>
    <property type="molecule type" value="Genomic_DNA"/>
</dbReference>
<name>A0ABY1NDS8_9BACT</name>
<keyword evidence="1" id="KW-0813">Transport</keyword>
<dbReference type="NCBIfam" id="TIGR03002">
    <property type="entry name" value="outer_YhbN_LptA"/>
    <property type="match status" value="1"/>
</dbReference>
<evidence type="ECO:0000256" key="4">
    <source>
        <dbReference type="SAM" id="MobiDB-lite"/>
    </source>
</evidence>
<evidence type="ECO:0000256" key="2">
    <source>
        <dbReference type="ARBA" id="ARBA00022729"/>
    </source>
</evidence>
<dbReference type="RefSeq" id="WP_283399917.1">
    <property type="nucleotide sequence ID" value="NZ_FXUB01000001.1"/>
</dbReference>
<feature type="region of interest" description="Disordered" evidence="4">
    <location>
        <begin position="161"/>
        <end position="180"/>
    </location>
</feature>
<dbReference type="InterPro" id="IPR005653">
    <property type="entry name" value="OstA-like_N"/>
</dbReference>
<evidence type="ECO:0000256" key="1">
    <source>
        <dbReference type="ARBA" id="ARBA00022448"/>
    </source>
</evidence>
<dbReference type="PANTHER" id="PTHR36504">
    <property type="entry name" value="LIPOPOLYSACCHARIDE EXPORT SYSTEM PROTEIN LPTA"/>
    <property type="match status" value="1"/>
</dbReference>
<sequence>MKKIAILVALFLIPLYAAASQPSPQQNLPLVIEARKLTYDDQKKVATYIGHVVAQRGKTVMTGDKLLVFFDKTGKYIEKIEVIGNVHIVDPRGEGWCNTLYYYPAQEKAVLLGNAKLKQGKNVIVGDKIIAYKDGRVIVEGIKQRVKTVIYPGEKSEQAIGLESSKSGKDNQNIQQKKGR</sequence>
<evidence type="ECO:0000313" key="7">
    <source>
        <dbReference type="EMBL" id="SMP06804.1"/>
    </source>
</evidence>
<feature type="signal peptide" evidence="5">
    <location>
        <begin position="1"/>
        <end position="19"/>
    </location>
</feature>
<reference evidence="7 8" key="1">
    <citation type="submission" date="2017-05" db="EMBL/GenBank/DDBJ databases">
        <authorList>
            <person name="Varghese N."/>
            <person name="Submissions S."/>
        </authorList>
    </citation>
    <scope>NUCLEOTIDE SEQUENCE [LARGE SCALE GENOMIC DNA]</scope>
    <source>
        <strain evidence="7 8">DSM 15522</strain>
    </source>
</reference>
<accession>A0ABY1NDS8</accession>
<keyword evidence="2 5" id="KW-0732">Signal</keyword>
<feature type="compositionally biased region" description="Polar residues" evidence="4">
    <location>
        <begin position="170"/>
        <end position="180"/>
    </location>
</feature>
<feature type="chain" id="PRO_5047114243" evidence="5">
    <location>
        <begin position="20"/>
        <end position="180"/>
    </location>
</feature>
<evidence type="ECO:0000256" key="5">
    <source>
        <dbReference type="SAM" id="SignalP"/>
    </source>
</evidence>
<protein>
    <submittedName>
        <fullName evidence="7">Lipopolysaccharide export system protein LptA</fullName>
    </submittedName>
</protein>